<evidence type="ECO:0000313" key="2">
    <source>
        <dbReference type="Proteomes" id="UP000324832"/>
    </source>
</evidence>
<sequence length="25" mass="2823">MTDPDLTTKGVSYEYLVPWCKMASS</sequence>
<dbReference type="Proteomes" id="UP000324832">
    <property type="component" value="Unassembled WGS sequence"/>
</dbReference>
<reference evidence="1 2" key="1">
    <citation type="submission" date="2017-07" db="EMBL/GenBank/DDBJ databases">
        <authorList>
            <person name="Talla V."/>
            <person name="Backstrom N."/>
        </authorList>
    </citation>
    <scope>NUCLEOTIDE SEQUENCE [LARGE SCALE GENOMIC DNA]</scope>
</reference>
<dbReference type="AlphaFoldDB" id="A0A5E4QN13"/>
<keyword evidence="2" id="KW-1185">Reference proteome</keyword>
<accession>A0A5E4QN13</accession>
<gene>
    <name evidence="1" type="ORF">LSINAPIS_LOCUS10530</name>
</gene>
<organism evidence="1 2">
    <name type="scientific">Leptidea sinapis</name>
    <dbReference type="NCBI Taxonomy" id="189913"/>
    <lineage>
        <taxon>Eukaryota</taxon>
        <taxon>Metazoa</taxon>
        <taxon>Ecdysozoa</taxon>
        <taxon>Arthropoda</taxon>
        <taxon>Hexapoda</taxon>
        <taxon>Insecta</taxon>
        <taxon>Pterygota</taxon>
        <taxon>Neoptera</taxon>
        <taxon>Endopterygota</taxon>
        <taxon>Lepidoptera</taxon>
        <taxon>Glossata</taxon>
        <taxon>Ditrysia</taxon>
        <taxon>Papilionoidea</taxon>
        <taxon>Pieridae</taxon>
        <taxon>Dismorphiinae</taxon>
        <taxon>Leptidea</taxon>
    </lineage>
</organism>
<proteinExistence type="predicted"/>
<dbReference type="EMBL" id="FZQP02004289">
    <property type="protein sequence ID" value="VVC99715.1"/>
    <property type="molecule type" value="Genomic_DNA"/>
</dbReference>
<evidence type="ECO:0000313" key="1">
    <source>
        <dbReference type="EMBL" id="VVC99715.1"/>
    </source>
</evidence>
<name>A0A5E4QN13_9NEOP</name>
<protein>
    <submittedName>
        <fullName evidence="1">Uncharacterized protein</fullName>
    </submittedName>
</protein>